<gene>
    <name evidence="1" type="ORF">ABW02_24605</name>
</gene>
<organism evidence="1 2">
    <name type="scientific">Niallia circulans</name>
    <name type="common">Bacillus circulans</name>
    <dbReference type="NCBI Taxonomy" id="1397"/>
    <lineage>
        <taxon>Bacteria</taxon>
        <taxon>Bacillati</taxon>
        <taxon>Bacillota</taxon>
        <taxon>Bacilli</taxon>
        <taxon>Bacillales</taxon>
        <taxon>Bacillaceae</taxon>
        <taxon>Niallia</taxon>
    </lineage>
</organism>
<dbReference type="PATRIC" id="fig|1397.4.peg.4439"/>
<name>A0A0J1KLI9_NIACI</name>
<evidence type="ECO:0000313" key="1">
    <source>
        <dbReference type="EMBL" id="KLV17565.1"/>
    </source>
</evidence>
<dbReference type="RefSeq" id="WP_047944800.1">
    <property type="nucleotide sequence ID" value="NZ_CP053316.1"/>
</dbReference>
<dbReference type="OrthoDB" id="2936312at2"/>
<protein>
    <submittedName>
        <fullName evidence="1">Uncharacterized protein</fullName>
    </submittedName>
</protein>
<dbReference type="Proteomes" id="UP000036045">
    <property type="component" value="Unassembled WGS sequence"/>
</dbReference>
<keyword evidence="2" id="KW-1185">Reference proteome</keyword>
<dbReference type="AlphaFoldDB" id="A0A0J1KLI9"/>
<reference evidence="1 2" key="1">
    <citation type="submission" date="2015-05" db="EMBL/GenBank/DDBJ databases">
        <title>Whole genome sequence and identification of bacterial endophytes from Costus igneus.</title>
        <authorList>
            <person name="Lee Y.P."/>
            <person name="Gan H.M."/>
            <person name="Eng W."/>
            <person name="Wheatley M.S."/>
            <person name="Caraballo A."/>
            <person name="Polter S."/>
            <person name="Savka M.A."/>
            <person name="Hudson A.O."/>
        </authorList>
    </citation>
    <scope>NUCLEOTIDE SEQUENCE [LARGE SCALE GENOMIC DNA]</scope>
    <source>
        <strain evidence="1 2">RIT379</strain>
    </source>
</reference>
<evidence type="ECO:0000313" key="2">
    <source>
        <dbReference type="Proteomes" id="UP000036045"/>
    </source>
</evidence>
<sequence length="75" mass="8688">MKGKYLGKADSANLVPGMSYYLFENGKDYFYVSRFNNKKAHFGCYEKTPFEINEETREKSEVTFKVSSSGQISFF</sequence>
<dbReference type="EMBL" id="LDPH01000047">
    <property type="protein sequence ID" value="KLV17565.1"/>
    <property type="molecule type" value="Genomic_DNA"/>
</dbReference>
<comment type="caution">
    <text evidence="1">The sequence shown here is derived from an EMBL/GenBank/DDBJ whole genome shotgun (WGS) entry which is preliminary data.</text>
</comment>
<accession>A0A0J1KLI9</accession>
<proteinExistence type="predicted"/>